<dbReference type="GO" id="GO:0015833">
    <property type="term" value="P:peptide transport"/>
    <property type="evidence" value="ECO:0007669"/>
    <property type="project" value="InterPro"/>
</dbReference>
<dbReference type="EMBL" id="RHHQ01000011">
    <property type="protein sequence ID" value="RNB87701.1"/>
    <property type="molecule type" value="Genomic_DNA"/>
</dbReference>
<reference evidence="9 10" key="1">
    <citation type="submission" date="2018-10" db="EMBL/GenBank/DDBJ databases">
        <title>Phylogenomics of Brevibacillus.</title>
        <authorList>
            <person name="Dunlap C."/>
        </authorList>
    </citation>
    <scope>NUCLEOTIDE SEQUENCE [LARGE SCALE GENOMIC DNA]</scope>
    <source>
        <strain evidence="9 10">JCM 15716</strain>
    </source>
</reference>
<dbReference type="GO" id="GO:0005524">
    <property type="term" value="F:ATP binding"/>
    <property type="evidence" value="ECO:0007669"/>
    <property type="project" value="UniProtKB-KW"/>
</dbReference>
<gene>
    <name evidence="9" type="ORF">EDM56_14100</name>
</gene>
<comment type="subcellular location">
    <subcellularLocation>
        <location evidence="1">Cell membrane</location>
        <topology evidence="1">Peripheral membrane protein</topology>
    </subcellularLocation>
</comment>
<keyword evidence="3" id="KW-0813">Transport</keyword>
<evidence type="ECO:0000259" key="8">
    <source>
        <dbReference type="PROSITE" id="PS50893"/>
    </source>
</evidence>
<evidence type="ECO:0000256" key="4">
    <source>
        <dbReference type="ARBA" id="ARBA00022475"/>
    </source>
</evidence>
<keyword evidence="6 9" id="KW-0067">ATP-binding</keyword>
<organism evidence="9 10">
    <name type="scientific">Brevibacillus fluminis</name>
    <dbReference type="NCBI Taxonomy" id="511487"/>
    <lineage>
        <taxon>Bacteria</taxon>
        <taxon>Bacillati</taxon>
        <taxon>Bacillota</taxon>
        <taxon>Bacilli</taxon>
        <taxon>Bacillales</taxon>
        <taxon>Paenibacillaceae</taxon>
        <taxon>Brevibacillus</taxon>
    </lineage>
</organism>
<dbReference type="FunFam" id="3.40.50.300:FF:000016">
    <property type="entry name" value="Oligopeptide ABC transporter ATP-binding component"/>
    <property type="match status" value="1"/>
</dbReference>
<proteinExistence type="inferred from homology"/>
<evidence type="ECO:0000256" key="3">
    <source>
        <dbReference type="ARBA" id="ARBA00022448"/>
    </source>
</evidence>
<dbReference type="InterPro" id="IPR013563">
    <property type="entry name" value="Oligopep_ABC_C"/>
</dbReference>
<comment type="caution">
    <text evidence="9">The sequence shown here is derived from an EMBL/GenBank/DDBJ whole genome shotgun (WGS) entry which is preliminary data.</text>
</comment>
<dbReference type="SMART" id="SM00382">
    <property type="entry name" value="AAA"/>
    <property type="match status" value="1"/>
</dbReference>
<dbReference type="PROSITE" id="PS50893">
    <property type="entry name" value="ABC_TRANSPORTER_2"/>
    <property type="match status" value="1"/>
</dbReference>
<dbReference type="AlphaFoldDB" id="A0A3M8DJS6"/>
<keyword evidence="4" id="KW-1003">Cell membrane</keyword>
<dbReference type="Gene3D" id="3.40.50.300">
    <property type="entry name" value="P-loop containing nucleotide triphosphate hydrolases"/>
    <property type="match status" value="1"/>
</dbReference>
<evidence type="ECO:0000256" key="6">
    <source>
        <dbReference type="ARBA" id="ARBA00022840"/>
    </source>
</evidence>
<dbReference type="CDD" id="cd03257">
    <property type="entry name" value="ABC_NikE_OppD_transporters"/>
    <property type="match status" value="1"/>
</dbReference>
<evidence type="ECO:0000256" key="5">
    <source>
        <dbReference type="ARBA" id="ARBA00022741"/>
    </source>
</evidence>
<keyword evidence="7" id="KW-0472">Membrane</keyword>
<dbReference type="GO" id="GO:0005886">
    <property type="term" value="C:plasma membrane"/>
    <property type="evidence" value="ECO:0007669"/>
    <property type="project" value="UniProtKB-SubCell"/>
</dbReference>
<evidence type="ECO:0000313" key="10">
    <source>
        <dbReference type="Proteomes" id="UP000271031"/>
    </source>
</evidence>
<name>A0A3M8DJS6_9BACL</name>
<dbReference type="OrthoDB" id="9802264at2"/>
<keyword evidence="5" id="KW-0547">Nucleotide-binding</keyword>
<dbReference type="Proteomes" id="UP000271031">
    <property type="component" value="Unassembled WGS sequence"/>
</dbReference>
<dbReference type="PANTHER" id="PTHR43297">
    <property type="entry name" value="OLIGOPEPTIDE TRANSPORT ATP-BINDING PROTEIN APPD"/>
    <property type="match status" value="1"/>
</dbReference>
<dbReference type="PANTHER" id="PTHR43297:SF2">
    <property type="entry name" value="DIPEPTIDE TRANSPORT ATP-BINDING PROTEIN DPPD"/>
    <property type="match status" value="1"/>
</dbReference>
<feature type="domain" description="ABC transporter" evidence="8">
    <location>
        <begin position="6"/>
        <end position="257"/>
    </location>
</feature>
<evidence type="ECO:0000313" key="9">
    <source>
        <dbReference type="EMBL" id="RNB87701.1"/>
    </source>
</evidence>
<dbReference type="Pfam" id="PF08352">
    <property type="entry name" value="oligo_HPY"/>
    <property type="match status" value="1"/>
</dbReference>
<dbReference type="InterPro" id="IPR003593">
    <property type="entry name" value="AAA+_ATPase"/>
</dbReference>
<evidence type="ECO:0000256" key="1">
    <source>
        <dbReference type="ARBA" id="ARBA00004202"/>
    </source>
</evidence>
<dbReference type="NCBIfam" id="TIGR01727">
    <property type="entry name" value="oligo_HPY"/>
    <property type="match status" value="1"/>
</dbReference>
<dbReference type="Pfam" id="PF00005">
    <property type="entry name" value="ABC_tran"/>
    <property type="match status" value="1"/>
</dbReference>
<dbReference type="PROSITE" id="PS00211">
    <property type="entry name" value="ABC_TRANSPORTER_1"/>
    <property type="match status" value="1"/>
</dbReference>
<accession>A0A3M8DJS6</accession>
<protein>
    <submittedName>
        <fullName evidence="9">ABC transporter ATP-binding protein</fullName>
    </submittedName>
</protein>
<keyword evidence="10" id="KW-1185">Reference proteome</keyword>
<dbReference type="GO" id="GO:0016887">
    <property type="term" value="F:ATP hydrolysis activity"/>
    <property type="evidence" value="ECO:0007669"/>
    <property type="project" value="InterPro"/>
</dbReference>
<evidence type="ECO:0000256" key="2">
    <source>
        <dbReference type="ARBA" id="ARBA00005417"/>
    </source>
</evidence>
<evidence type="ECO:0000256" key="7">
    <source>
        <dbReference type="ARBA" id="ARBA00023136"/>
    </source>
</evidence>
<dbReference type="InterPro" id="IPR027417">
    <property type="entry name" value="P-loop_NTPase"/>
</dbReference>
<sequence length="338" mass="37183">MNEPILQVNNLSISIDSPKGELPIIRGISFSVNRGEIVGIVGESGCGKSVTSLSIMGLLPMPPGRVKSGSILFQNLDLLQASENEMEKKRGNQLSMIFQEPMTSLNPVFCIGDQIDEVIMIHQKLPRKKARLMTLEMLKQVGIPDVQKVAKRYPHELSGGMRQRVMIAMSMSCRPQLLIADEPTTALDVTIQAQILELMRKLGEETGTAILFISHDLGVIAEMCQRVIIMYAGQIVEEGDVVSLFRNPKHPYTQGLLASIPQHHSKRGRLYSISGEVPQAGKLQQGCMFAPRCEHALPKCSVETPPLTRFNESHTGSCWLHTLEERRGLHGEGAAGSA</sequence>
<dbReference type="RefSeq" id="WP_122918543.1">
    <property type="nucleotide sequence ID" value="NZ_RHHQ01000011.1"/>
</dbReference>
<dbReference type="InterPro" id="IPR003439">
    <property type="entry name" value="ABC_transporter-like_ATP-bd"/>
</dbReference>
<comment type="similarity">
    <text evidence="2">Belongs to the ABC transporter superfamily.</text>
</comment>
<dbReference type="SUPFAM" id="SSF52540">
    <property type="entry name" value="P-loop containing nucleoside triphosphate hydrolases"/>
    <property type="match status" value="1"/>
</dbReference>
<dbReference type="InterPro" id="IPR050388">
    <property type="entry name" value="ABC_Ni/Peptide_Import"/>
</dbReference>
<dbReference type="InterPro" id="IPR017871">
    <property type="entry name" value="ABC_transporter-like_CS"/>
</dbReference>